<dbReference type="InterPro" id="IPR036412">
    <property type="entry name" value="HAD-like_sf"/>
</dbReference>
<reference evidence="7 8" key="1">
    <citation type="submission" date="2019-09" db="EMBL/GenBank/DDBJ databases">
        <title>The complete genome of Methanoplanus sp. FWC-SCC4.</title>
        <authorList>
            <person name="Chen S.-C."/>
            <person name="Zhou Y.-Z."/>
            <person name="Lai M.-C."/>
        </authorList>
    </citation>
    <scope>NUCLEOTIDE SEQUENCE [LARGE SCALE GENOMIC DNA]</scope>
    <source>
        <strain evidence="7 8">FWC-SCC4</strain>
    </source>
</reference>
<dbReference type="PANTHER" id="PTHR10000">
    <property type="entry name" value="PHOSPHOSERINE PHOSPHATASE"/>
    <property type="match status" value="1"/>
</dbReference>
<feature type="binding site" evidence="5">
    <location>
        <position position="15"/>
    </location>
    <ligand>
        <name>Mg(2+)</name>
        <dbReference type="ChEBI" id="CHEBI:18420"/>
    </ligand>
</feature>
<dbReference type="GO" id="GO:0008967">
    <property type="term" value="F:phosphoglycolate phosphatase activity"/>
    <property type="evidence" value="ECO:0007669"/>
    <property type="project" value="UniProtKB-UniRule"/>
</dbReference>
<evidence type="ECO:0000256" key="4">
    <source>
        <dbReference type="ARBA" id="ARBA00023277"/>
    </source>
</evidence>
<feature type="binding site" evidence="5">
    <location>
        <position position="185"/>
    </location>
    <ligand>
        <name>Mg(2+)</name>
        <dbReference type="ChEBI" id="CHEBI:18420"/>
    </ligand>
</feature>
<dbReference type="Pfam" id="PF08282">
    <property type="entry name" value="Hydrolase_3"/>
    <property type="match status" value="2"/>
</dbReference>
<dbReference type="EC" id="3.1.3.18" evidence="5 6"/>
<dbReference type="InterPro" id="IPR006382">
    <property type="entry name" value="PGPase"/>
</dbReference>
<dbReference type="HAMAP" id="MF_01419">
    <property type="entry name" value="GPH_hydrolase_arch"/>
    <property type="match status" value="1"/>
</dbReference>
<name>A0AA97FEG3_9EURY</name>
<dbReference type="SFLD" id="SFLDS00003">
    <property type="entry name" value="Haloacid_Dehalogenase"/>
    <property type="match status" value="1"/>
</dbReference>
<comment type="function">
    <text evidence="5">Catalyzes the dephosphorylation of 2-phosphoglycolate.</text>
</comment>
<protein>
    <recommendedName>
        <fullName evidence="5 6">Phosphoglycolate phosphatase</fullName>
        <shortName evidence="5">PGP</shortName>
        <shortName evidence="5">PGPase</shortName>
        <ecNumber evidence="5 6">3.1.3.18</ecNumber>
    </recommendedName>
</protein>
<organism evidence="7 8">
    <name type="scientific">Methanochimaera problematica</name>
    <dbReference type="NCBI Taxonomy" id="2609417"/>
    <lineage>
        <taxon>Archaea</taxon>
        <taxon>Methanobacteriati</taxon>
        <taxon>Methanobacteriota</taxon>
        <taxon>Stenosarchaea group</taxon>
        <taxon>Methanomicrobia</taxon>
        <taxon>Methanomicrobiales</taxon>
        <taxon>Methanomicrobiaceae</taxon>
        <taxon>Methanochimaera</taxon>
    </lineage>
</organism>
<keyword evidence="2 5" id="KW-0378">Hydrolase</keyword>
<dbReference type="Proteomes" id="UP001301797">
    <property type="component" value="Chromosome"/>
</dbReference>
<feature type="active site" description="Nucleophile" evidence="5">
    <location>
        <position position="15"/>
    </location>
</feature>
<feature type="binding site" evidence="5">
    <location>
        <position position="162"/>
    </location>
    <ligand>
        <name>substrate</name>
    </ligand>
</feature>
<dbReference type="Gene3D" id="3.40.50.1000">
    <property type="entry name" value="HAD superfamily/HAD-like"/>
    <property type="match status" value="1"/>
</dbReference>
<dbReference type="GeneID" id="85230010"/>
<evidence type="ECO:0000313" key="7">
    <source>
        <dbReference type="EMBL" id="WOF16553.1"/>
    </source>
</evidence>
<evidence type="ECO:0000256" key="3">
    <source>
        <dbReference type="ARBA" id="ARBA00022842"/>
    </source>
</evidence>
<dbReference type="KEGG" id="mefw:F1737_07535"/>
<dbReference type="RefSeq" id="WP_317135974.1">
    <property type="nucleotide sequence ID" value="NZ_CP043875.1"/>
</dbReference>
<proteinExistence type="inferred from homology"/>
<dbReference type="CDD" id="cd07514">
    <property type="entry name" value="HAD_Pase"/>
    <property type="match status" value="1"/>
</dbReference>
<comment type="similarity">
    <text evidence="5">Belongs to the archaeal SPP-like hydrolase family.</text>
</comment>
<evidence type="ECO:0000313" key="8">
    <source>
        <dbReference type="Proteomes" id="UP001301797"/>
    </source>
</evidence>
<keyword evidence="8" id="KW-1185">Reference proteome</keyword>
<comment type="cofactor">
    <cofactor evidence="5">
        <name>Mg(2+)</name>
        <dbReference type="ChEBI" id="CHEBI:18420"/>
    </cofactor>
</comment>
<dbReference type="SFLD" id="SFLDG01140">
    <property type="entry name" value="C2.B:_Phosphomannomutase_and_P"/>
    <property type="match status" value="1"/>
</dbReference>
<dbReference type="EMBL" id="CP043875">
    <property type="protein sequence ID" value="WOF16553.1"/>
    <property type="molecule type" value="Genomic_DNA"/>
</dbReference>
<sequence>MTNTSNFFPKALICDIDGTITDKRRRINLDAISVIRTLVDSGIPVVLASGNTVCSITMLSKMIGTDGTIIAENGGVYRVGFTGEQKVCGDHAMCWKAFELLEDYYCDKGIELELYSPEYRFADVAFARNVEPDEVRDVVKGMPVKILDSGFAVHIQSEGVTKGSTFLNLSKDMGIKAEEFISFGDSSNDIELIKAAGTGVAVMGGQKEAQDAADYVSTKKYGDGFAECVRKFFPSLF</sequence>
<accession>A0AA97FEG3</accession>
<comment type="catalytic activity">
    <reaction evidence="5">
        <text>2-phosphoglycolate + H2O = glycolate + phosphate</text>
        <dbReference type="Rhea" id="RHEA:14369"/>
        <dbReference type="ChEBI" id="CHEBI:15377"/>
        <dbReference type="ChEBI" id="CHEBI:29805"/>
        <dbReference type="ChEBI" id="CHEBI:43474"/>
        <dbReference type="ChEBI" id="CHEBI:58033"/>
        <dbReference type="EC" id="3.1.3.18"/>
    </reaction>
</comment>
<dbReference type="NCBIfam" id="TIGR01487">
    <property type="entry name" value="Pglycolate_arch"/>
    <property type="match status" value="1"/>
</dbReference>
<keyword evidence="1 5" id="KW-0479">Metal-binding</keyword>
<dbReference type="Gene3D" id="3.90.1070.10">
    <property type="match status" value="1"/>
</dbReference>
<gene>
    <name evidence="7" type="ORF">F1737_07535</name>
</gene>
<dbReference type="InterPro" id="IPR023214">
    <property type="entry name" value="HAD_sf"/>
</dbReference>
<dbReference type="SUPFAM" id="SSF56784">
    <property type="entry name" value="HAD-like"/>
    <property type="match status" value="1"/>
</dbReference>
<dbReference type="NCBIfam" id="TIGR01482">
    <property type="entry name" value="SPP-subfamily"/>
    <property type="match status" value="1"/>
</dbReference>
<feature type="binding site" evidence="5">
    <location>
        <position position="17"/>
    </location>
    <ligand>
        <name>Mg(2+)</name>
        <dbReference type="ChEBI" id="CHEBI:18420"/>
    </ligand>
</feature>
<keyword evidence="4 5" id="KW-0119">Carbohydrate metabolism</keyword>
<dbReference type="NCBIfam" id="NF002245">
    <property type="entry name" value="PRK01158.1"/>
    <property type="match status" value="1"/>
</dbReference>
<dbReference type="SFLD" id="SFLDF00446">
    <property type="entry name" value="phosphoglycolate_phosphatase_3"/>
    <property type="match status" value="1"/>
</dbReference>
<evidence type="ECO:0000256" key="5">
    <source>
        <dbReference type="HAMAP-Rule" id="MF_01419"/>
    </source>
</evidence>
<feature type="binding site" evidence="5">
    <location>
        <position position="189"/>
    </location>
    <ligand>
        <name>Mg(2+)</name>
        <dbReference type="ChEBI" id="CHEBI:18420"/>
    </ligand>
</feature>
<dbReference type="PANTHER" id="PTHR10000:SF8">
    <property type="entry name" value="HAD SUPERFAMILY HYDROLASE-LIKE, TYPE 3"/>
    <property type="match status" value="1"/>
</dbReference>
<evidence type="ECO:0000256" key="2">
    <source>
        <dbReference type="ARBA" id="ARBA00022801"/>
    </source>
</evidence>
<dbReference type="AlphaFoldDB" id="A0AA97FEG3"/>
<dbReference type="GO" id="GO:0005829">
    <property type="term" value="C:cytosol"/>
    <property type="evidence" value="ECO:0007669"/>
    <property type="project" value="TreeGrafter"/>
</dbReference>
<keyword evidence="3 5" id="KW-0460">Magnesium</keyword>
<dbReference type="SFLD" id="SFLDG01144">
    <property type="entry name" value="C2.B.4:_PGP_Like"/>
    <property type="match status" value="1"/>
</dbReference>
<evidence type="ECO:0000256" key="6">
    <source>
        <dbReference type="NCBIfam" id="TIGR01487"/>
    </source>
</evidence>
<evidence type="ECO:0000256" key="1">
    <source>
        <dbReference type="ARBA" id="ARBA00022723"/>
    </source>
</evidence>
<dbReference type="GO" id="GO:0000287">
    <property type="term" value="F:magnesium ion binding"/>
    <property type="evidence" value="ECO:0007669"/>
    <property type="project" value="InterPro"/>
</dbReference>